<protein>
    <submittedName>
        <fullName evidence="1">Uncharacterized protein</fullName>
    </submittedName>
</protein>
<comment type="caution">
    <text evidence="1">The sequence shown here is derived from an EMBL/GenBank/DDBJ whole genome shotgun (WGS) entry which is preliminary data.</text>
</comment>
<proteinExistence type="predicted"/>
<evidence type="ECO:0000313" key="2">
    <source>
        <dbReference type="Proteomes" id="UP000198900"/>
    </source>
</evidence>
<dbReference type="AlphaFoldDB" id="A0A7Z7BBY8"/>
<evidence type="ECO:0000313" key="1">
    <source>
        <dbReference type="EMBL" id="SDI64940.1"/>
    </source>
</evidence>
<gene>
    <name evidence="1" type="ORF">SAMN04487926_12138</name>
</gene>
<dbReference type="RefSeq" id="WP_091785013.1">
    <property type="nucleotide sequence ID" value="NZ_FNDI01000021.1"/>
</dbReference>
<name>A0A7Z7BBY8_9BURK</name>
<reference evidence="1" key="1">
    <citation type="submission" date="2016-10" db="EMBL/GenBank/DDBJ databases">
        <authorList>
            <person name="Varghese N."/>
            <person name="Submissions S."/>
        </authorList>
    </citation>
    <scope>NUCLEOTIDE SEQUENCE [LARGE SCALE GENOMIC DNA]</scope>
    <source>
        <strain evidence="1">YR281</strain>
    </source>
</reference>
<accession>A0A7Z7BBY8</accession>
<dbReference type="EMBL" id="FNDI01000021">
    <property type="protein sequence ID" value="SDI64940.1"/>
    <property type="molecule type" value="Genomic_DNA"/>
</dbReference>
<dbReference type="Proteomes" id="UP000198900">
    <property type="component" value="Unassembled WGS sequence"/>
</dbReference>
<organism evidence="1 2">
    <name type="scientific">Paraburkholderia steynii</name>
    <dbReference type="NCBI Taxonomy" id="1245441"/>
    <lineage>
        <taxon>Bacteria</taxon>
        <taxon>Pseudomonadati</taxon>
        <taxon>Pseudomonadota</taxon>
        <taxon>Betaproteobacteria</taxon>
        <taxon>Burkholderiales</taxon>
        <taxon>Burkholderiaceae</taxon>
        <taxon>Paraburkholderia</taxon>
    </lineage>
</organism>
<keyword evidence="2" id="KW-1185">Reference proteome</keyword>
<sequence>MDIAQSSFWIVWSPQGVTPPQYRHETLGVAIAEAERLAKLRPGDEFIVLEAVAARCVDGMQRITFSPEVPF</sequence>